<proteinExistence type="predicted"/>
<sequence length="332" mass="38141">MTLISLENVMKQEENRTVLKNITLVIERTSQIGIKMSSEESVELFKLLSGETPPTSGDIRRGRVKVVSENRDDGLYDTLSVQGYLKFFKEIAGSSLALEKYIAAFSLLDIWKTKISKLTADQKKRVSLFRMALFSPDVMLIENPLHNLTSEGIELYLKALKHLRSTTIATLFTSNSIEDLLLLSDDIYRYNRLTGLERTDLANETESVSEENHEINEIKPNKVFKVTCKLADKTIFFSPNDIDFVESINSVSNIRINDEFFPSDLTMNELEEKLSKFGFFRCHRSYLVNLQRVSELISYSKNSYTLILKGHPDVKLPLSRNRLEEMKQLIEF</sequence>
<comment type="caution">
    <text evidence="3">The sequence shown here is derived from an EMBL/GenBank/DDBJ whole genome shotgun (WGS) entry which is preliminary data.</text>
</comment>
<dbReference type="Proteomes" id="UP000322267">
    <property type="component" value="Unassembled WGS sequence"/>
</dbReference>
<name>A0A5D4NRN1_9BACI</name>
<evidence type="ECO:0000259" key="2">
    <source>
        <dbReference type="PROSITE" id="PS50930"/>
    </source>
</evidence>
<dbReference type="PANTHER" id="PTHR37299:SF1">
    <property type="entry name" value="STAGE 0 SPORULATION PROTEIN A HOMOLOG"/>
    <property type="match status" value="1"/>
</dbReference>
<dbReference type="AlphaFoldDB" id="A0A5D4NRN1"/>
<gene>
    <name evidence="3" type="ORF">FZC78_10315</name>
</gene>
<dbReference type="Pfam" id="PF04397">
    <property type="entry name" value="LytTR"/>
    <property type="match status" value="1"/>
</dbReference>
<evidence type="ECO:0000259" key="1">
    <source>
        <dbReference type="PROSITE" id="PS50893"/>
    </source>
</evidence>
<dbReference type="GO" id="GO:0016887">
    <property type="term" value="F:ATP hydrolysis activity"/>
    <property type="evidence" value="ECO:0007669"/>
    <property type="project" value="InterPro"/>
</dbReference>
<dbReference type="GO" id="GO:0000156">
    <property type="term" value="F:phosphorelay response regulator activity"/>
    <property type="evidence" value="ECO:0007669"/>
    <property type="project" value="InterPro"/>
</dbReference>
<dbReference type="InterPro" id="IPR027417">
    <property type="entry name" value="P-loop_NTPase"/>
</dbReference>
<dbReference type="InterPro" id="IPR007492">
    <property type="entry name" value="LytTR_DNA-bd_dom"/>
</dbReference>
<dbReference type="RefSeq" id="WP_148939630.1">
    <property type="nucleotide sequence ID" value="NZ_VTEI01000004.1"/>
</dbReference>
<keyword evidence="3" id="KW-0547">Nucleotide-binding</keyword>
<keyword evidence="3" id="KW-0067">ATP-binding</keyword>
<dbReference type="PROSITE" id="PS50893">
    <property type="entry name" value="ABC_TRANSPORTER_2"/>
    <property type="match status" value="1"/>
</dbReference>
<dbReference type="Gene3D" id="2.40.50.1020">
    <property type="entry name" value="LytTr DNA-binding domain"/>
    <property type="match status" value="1"/>
</dbReference>
<dbReference type="GO" id="GO:0005524">
    <property type="term" value="F:ATP binding"/>
    <property type="evidence" value="ECO:0007669"/>
    <property type="project" value="UniProtKB-KW"/>
</dbReference>
<dbReference type="CDD" id="cd00267">
    <property type="entry name" value="ABC_ATPase"/>
    <property type="match status" value="1"/>
</dbReference>
<dbReference type="SUPFAM" id="SSF52540">
    <property type="entry name" value="P-loop containing nucleoside triphosphate hydrolases"/>
    <property type="match status" value="1"/>
</dbReference>
<evidence type="ECO:0000313" key="4">
    <source>
        <dbReference type="Proteomes" id="UP000322267"/>
    </source>
</evidence>
<evidence type="ECO:0000313" key="3">
    <source>
        <dbReference type="EMBL" id="TYS17015.1"/>
    </source>
</evidence>
<reference evidence="3 4" key="1">
    <citation type="submission" date="2019-08" db="EMBL/GenBank/DDBJ databases">
        <title>Bacillus genomes from the desert of Cuatro Cienegas, Coahuila.</title>
        <authorList>
            <person name="Olmedo-Alvarez G."/>
        </authorList>
    </citation>
    <scope>NUCLEOTIDE SEQUENCE [LARGE SCALE GENOMIC DNA]</scope>
    <source>
        <strain evidence="3 4">CH34_1T</strain>
    </source>
</reference>
<accession>A0A5D4NRN1</accession>
<feature type="domain" description="HTH LytTR-type" evidence="2">
    <location>
        <begin position="226"/>
        <end position="332"/>
    </location>
</feature>
<dbReference type="OrthoDB" id="9809318at2"/>
<protein>
    <submittedName>
        <fullName evidence="3">ABC transporter ATP-binding protein</fullName>
    </submittedName>
</protein>
<dbReference type="GO" id="GO:0003677">
    <property type="term" value="F:DNA binding"/>
    <property type="evidence" value="ECO:0007669"/>
    <property type="project" value="InterPro"/>
</dbReference>
<dbReference type="SMART" id="SM00850">
    <property type="entry name" value="LytTR"/>
    <property type="match status" value="1"/>
</dbReference>
<dbReference type="EMBL" id="VTEI01000004">
    <property type="protein sequence ID" value="TYS17015.1"/>
    <property type="molecule type" value="Genomic_DNA"/>
</dbReference>
<dbReference type="PROSITE" id="PS50930">
    <property type="entry name" value="HTH_LYTTR"/>
    <property type="match status" value="1"/>
</dbReference>
<dbReference type="PANTHER" id="PTHR37299">
    <property type="entry name" value="TRANSCRIPTIONAL REGULATOR-RELATED"/>
    <property type="match status" value="1"/>
</dbReference>
<dbReference type="Gene3D" id="3.40.50.300">
    <property type="entry name" value="P-loop containing nucleotide triphosphate hydrolases"/>
    <property type="match status" value="1"/>
</dbReference>
<dbReference type="PIRSF" id="PIRSF036612">
    <property type="entry name" value="ABC_ATP_LytTR"/>
    <property type="match status" value="1"/>
</dbReference>
<dbReference type="InterPro" id="IPR003439">
    <property type="entry name" value="ABC_transporter-like_ATP-bd"/>
</dbReference>
<feature type="domain" description="ABC transporter" evidence="1">
    <location>
        <begin position="4"/>
        <end position="217"/>
    </location>
</feature>
<organism evidence="3 4">
    <name type="scientific">Rossellomorea vietnamensis</name>
    <dbReference type="NCBI Taxonomy" id="218284"/>
    <lineage>
        <taxon>Bacteria</taxon>
        <taxon>Bacillati</taxon>
        <taxon>Bacillota</taxon>
        <taxon>Bacilli</taxon>
        <taxon>Bacillales</taxon>
        <taxon>Bacillaceae</taxon>
        <taxon>Rossellomorea</taxon>
    </lineage>
</organism>
<dbReference type="InterPro" id="IPR046947">
    <property type="entry name" value="LytR-like"/>
</dbReference>
<dbReference type="InterPro" id="IPR012046">
    <property type="entry name" value="LytTR_ABC"/>
</dbReference>